<evidence type="ECO:0000256" key="1">
    <source>
        <dbReference type="SAM" id="Coils"/>
    </source>
</evidence>
<feature type="compositionally biased region" description="Acidic residues" evidence="2">
    <location>
        <begin position="331"/>
        <end position="340"/>
    </location>
</feature>
<evidence type="ECO:0000313" key="4">
    <source>
        <dbReference type="Proteomes" id="UP000054223"/>
    </source>
</evidence>
<dbReference type="Proteomes" id="UP000054223">
    <property type="component" value="Unassembled WGS sequence"/>
</dbReference>
<dbReference type="CDD" id="cd07016">
    <property type="entry name" value="S14_ClpP_1"/>
    <property type="match status" value="1"/>
</dbReference>
<dbReference type="PANTHER" id="PTHR10381:SF11">
    <property type="entry name" value="ATP-DEPENDENT CLP PROTEASE PROTEOLYTIC SUBUNIT, MITOCHONDRIAL"/>
    <property type="match status" value="1"/>
</dbReference>
<keyword evidence="1" id="KW-0175">Coiled coil</keyword>
<dbReference type="SUPFAM" id="SSF52096">
    <property type="entry name" value="ClpP/crotonase"/>
    <property type="match status" value="1"/>
</dbReference>
<protein>
    <recommendedName>
        <fullName evidence="5">ATP-dependent Clp protease proteolytic subunit</fullName>
    </recommendedName>
</protein>
<feature type="region of interest" description="Disordered" evidence="2">
    <location>
        <begin position="192"/>
        <end position="219"/>
    </location>
</feature>
<dbReference type="PANTHER" id="PTHR10381">
    <property type="entry name" value="ATP-DEPENDENT CLP PROTEASE PROTEOLYTIC SUBUNIT"/>
    <property type="match status" value="1"/>
</dbReference>
<dbReference type="EMBL" id="LNAL01000008">
    <property type="protein sequence ID" value="KUG06883.1"/>
    <property type="molecule type" value="Genomic_DNA"/>
</dbReference>
<feature type="compositionally biased region" description="Low complexity" evidence="2">
    <location>
        <begin position="199"/>
        <end position="219"/>
    </location>
</feature>
<dbReference type="Pfam" id="PF00574">
    <property type="entry name" value="CLP_protease"/>
    <property type="match status" value="1"/>
</dbReference>
<name>A0A9X0HJ61_SOLP1</name>
<feature type="coiled-coil region" evidence="1">
    <location>
        <begin position="351"/>
        <end position="378"/>
    </location>
</feature>
<dbReference type="GO" id="GO:0004252">
    <property type="term" value="F:serine-type endopeptidase activity"/>
    <property type="evidence" value="ECO:0007669"/>
    <property type="project" value="TreeGrafter"/>
</dbReference>
<dbReference type="GO" id="GO:0004176">
    <property type="term" value="F:ATP-dependent peptidase activity"/>
    <property type="evidence" value="ECO:0007669"/>
    <property type="project" value="TreeGrafter"/>
</dbReference>
<evidence type="ECO:0000256" key="2">
    <source>
        <dbReference type="SAM" id="MobiDB-lite"/>
    </source>
</evidence>
<dbReference type="AlphaFoldDB" id="A0A9X0HJ61"/>
<keyword evidence="4" id="KW-1185">Reference proteome</keyword>
<dbReference type="Gene3D" id="3.90.226.10">
    <property type="entry name" value="2-enoyl-CoA Hydratase, Chain A, domain 1"/>
    <property type="match status" value="1"/>
</dbReference>
<gene>
    <name evidence="3" type="ORF">ASU33_06040</name>
</gene>
<evidence type="ECO:0000313" key="3">
    <source>
        <dbReference type="EMBL" id="KUG06883.1"/>
    </source>
</evidence>
<accession>A0A9X0HJ61</accession>
<dbReference type="GO" id="GO:0009368">
    <property type="term" value="C:endopeptidase Clp complex"/>
    <property type="evidence" value="ECO:0007669"/>
    <property type="project" value="TreeGrafter"/>
</dbReference>
<feature type="region of interest" description="Disordered" evidence="2">
    <location>
        <begin position="382"/>
        <end position="422"/>
    </location>
</feature>
<dbReference type="GO" id="GO:0006515">
    <property type="term" value="P:protein quality control for misfolded or incompletely synthesized proteins"/>
    <property type="evidence" value="ECO:0007669"/>
    <property type="project" value="TreeGrafter"/>
</dbReference>
<organism evidence="3 4">
    <name type="scientific">Solirubrum puertoriconensis</name>
    <dbReference type="NCBI Taxonomy" id="1751427"/>
    <lineage>
        <taxon>Bacteria</taxon>
        <taxon>Pseudomonadati</taxon>
        <taxon>Bacteroidota</taxon>
        <taxon>Cytophagia</taxon>
        <taxon>Cytophagales</taxon>
    </lineage>
</organism>
<dbReference type="InterPro" id="IPR029045">
    <property type="entry name" value="ClpP/crotonase-like_dom_sf"/>
</dbReference>
<proteinExistence type="predicted"/>
<comment type="caution">
    <text evidence="3">The sequence shown here is derived from an EMBL/GenBank/DDBJ whole genome shotgun (WGS) entry which is preliminary data.</text>
</comment>
<sequence length="422" mass="45440">MDWELFEYVIGFTAEDVRMRIEWEHYQGRTVDSIKLEFGICYGGSVRHAMDVHNLLRGLGIPVSAHIMSLCASAGTVVALAADEIEMEHTAQWMSHRPLFNGGTLSERSEDLRADADRLDRDEQAIRDIYVARTGKSEADIINLMKTDRFMTAQEALDFGFATRVKPLAAKAPTKAKSTARLSKFKLAVARADRRARTVRPTPTAKAATPKPSNSKPAMTKVAKPVAKAAAKPVSTPQAKANAQLVANLAKQLGVSATIEGLDDEPVAAVESTETDQDGALLYHDGPLAQGVAVFYDEELTEPAEDGSYGLADGRTISVAGGVVETITEASAEEQPENTTEEQPATGAVNLTEVLNRLNKLEAERTKDQETISGLNAELAKFKKAVPAQPSNTGKRPTPTAHQADGKSSGPARPHPMDKAKS</sequence>
<dbReference type="InterPro" id="IPR023562">
    <property type="entry name" value="ClpP/TepA"/>
</dbReference>
<dbReference type="GO" id="GO:0051117">
    <property type="term" value="F:ATPase binding"/>
    <property type="evidence" value="ECO:0007669"/>
    <property type="project" value="TreeGrafter"/>
</dbReference>
<reference evidence="3 4" key="1">
    <citation type="submission" date="2015-11" db="EMBL/GenBank/DDBJ databases">
        <title>Solirubrum puertoriconensis gen. nov. an environmental bacteria isolated in Puerto Rico.</title>
        <authorList>
            <person name="Cuebas-Irizarry M.F."/>
            <person name="Montalvo-Rodriguez R."/>
        </authorList>
    </citation>
    <scope>NUCLEOTIDE SEQUENCE [LARGE SCALE GENOMIC DNA]</scope>
    <source>
        <strain evidence="3 4">MC1A</strain>
    </source>
</reference>
<feature type="region of interest" description="Disordered" evidence="2">
    <location>
        <begin position="329"/>
        <end position="350"/>
    </location>
</feature>
<evidence type="ECO:0008006" key="5">
    <source>
        <dbReference type="Google" id="ProtNLM"/>
    </source>
</evidence>